<evidence type="ECO:0000259" key="9">
    <source>
        <dbReference type="Pfam" id="PF01551"/>
    </source>
</evidence>
<dbReference type="Pfam" id="PF01551">
    <property type="entry name" value="Peptidase_M23"/>
    <property type="match status" value="1"/>
</dbReference>
<keyword evidence="3" id="KW-0479">Metal-binding</keyword>
<keyword evidence="8" id="KW-0732">Signal</keyword>
<feature type="domain" description="M23ase beta-sheet core" evidence="9">
    <location>
        <begin position="313"/>
        <end position="404"/>
    </location>
</feature>
<evidence type="ECO:0000313" key="11">
    <source>
        <dbReference type="Proteomes" id="UP000613582"/>
    </source>
</evidence>
<evidence type="ECO:0000256" key="5">
    <source>
        <dbReference type="ARBA" id="ARBA00022833"/>
    </source>
</evidence>
<dbReference type="Proteomes" id="UP000613582">
    <property type="component" value="Unassembled WGS sequence"/>
</dbReference>
<dbReference type="CDD" id="cd12797">
    <property type="entry name" value="M23_peptidase"/>
    <property type="match status" value="1"/>
</dbReference>
<feature type="coiled-coil region" evidence="7">
    <location>
        <begin position="37"/>
        <end position="116"/>
    </location>
</feature>
<dbReference type="PANTHER" id="PTHR21666:SF288">
    <property type="entry name" value="CELL DIVISION PROTEIN YTFB"/>
    <property type="match status" value="1"/>
</dbReference>
<proteinExistence type="predicted"/>
<sequence length="412" mass="45428">MNQRLFLSLLLTAALAAPVASPLGAQQEDPDEQQRRLDQIEEQLQSNERNAAEIRDLTPQKREELEALRTRLIETADSLQKAETRTTTIEQRLEELEAEEKQVGEELEEQQRATSEILAALQSFELSKPPALAVSPHDASQAARAAMALSGIVPDLQSRVQDLRANMELILSLQQEMAAEKDALEESEVQLTSRRNALEDLLDRKTAEFRDVTDRISALERENDRLAREATSIRTLLDDLAEAARRREEEAALANLPEPELPDATTFASLPGLDIYNDLPGAFADARGKLPYPVSGRVVAPYASEMPNGGTLEGLRLETRAGAVVTAPFNGSVVFAQETYELVGNVFILDVGGGYKIVLVGMERFEAGVGQFVRAGEPLGYMPADGNRAILYMEIRRNAEPQNPTAWLLDRG</sequence>
<organism evidence="10 11">
    <name type="scientific">Aquisalinus flavus</name>
    <dbReference type="NCBI Taxonomy" id="1526572"/>
    <lineage>
        <taxon>Bacteria</taxon>
        <taxon>Pseudomonadati</taxon>
        <taxon>Pseudomonadota</taxon>
        <taxon>Alphaproteobacteria</taxon>
        <taxon>Parvularculales</taxon>
        <taxon>Parvularculaceae</taxon>
        <taxon>Aquisalinus</taxon>
    </lineage>
</organism>
<dbReference type="GO" id="GO:0004222">
    <property type="term" value="F:metalloendopeptidase activity"/>
    <property type="evidence" value="ECO:0007669"/>
    <property type="project" value="TreeGrafter"/>
</dbReference>
<feature type="signal peptide" evidence="8">
    <location>
        <begin position="1"/>
        <end position="25"/>
    </location>
</feature>
<evidence type="ECO:0000256" key="4">
    <source>
        <dbReference type="ARBA" id="ARBA00022801"/>
    </source>
</evidence>
<reference evidence="10" key="2">
    <citation type="submission" date="2020-09" db="EMBL/GenBank/DDBJ databases">
        <authorList>
            <person name="Sun Q."/>
            <person name="Zhou Y."/>
        </authorList>
    </citation>
    <scope>NUCLEOTIDE SEQUENCE</scope>
    <source>
        <strain evidence="10">CGMCC 1.12921</strain>
    </source>
</reference>
<evidence type="ECO:0000256" key="8">
    <source>
        <dbReference type="SAM" id="SignalP"/>
    </source>
</evidence>
<evidence type="ECO:0000256" key="7">
    <source>
        <dbReference type="SAM" id="Coils"/>
    </source>
</evidence>
<dbReference type="InterPro" id="IPR016047">
    <property type="entry name" value="M23ase_b-sheet_dom"/>
</dbReference>
<dbReference type="SUPFAM" id="SSF51261">
    <property type="entry name" value="Duplicated hybrid motif"/>
    <property type="match status" value="1"/>
</dbReference>
<feature type="coiled-coil region" evidence="7">
    <location>
        <begin position="170"/>
        <end position="236"/>
    </location>
</feature>
<evidence type="ECO:0000313" key="10">
    <source>
        <dbReference type="EMBL" id="GGD17376.1"/>
    </source>
</evidence>
<gene>
    <name evidence="10" type="ORF">GCM10011342_27740</name>
</gene>
<dbReference type="PANTHER" id="PTHR21666">
    <property type="entry name" value="PEPTIDASE-RELATED"/>
    <property type="match status" value="1"/>
</dbReference>
<evidence type="ECO:0000256" key="3">
    <source>
        <dbReference type="ARBA" id="ARBA00022723"/>
    </source>
</evidence>
<comment type="caution">
    <text evidence="10">The sequence shown here is derived from an EMBL/GenBank/DDBJ whole genome shotgun (WGS) entry which is preliminary data.</text>
</comment>
<protein>
    <submittedName>
        <fullName evidence="10">Membrane protein</fullName>
    </submittedName>
</protein>
<comment type="cofactor">
    <cofactor evidence="1">
        <name>Zn(2+)</name>
        <dbReference type="ChEBI" id="CHEBI:29105"/>
    </cofactor>
</comment>
<keyword evidence="2" id="KW-0645">Protease</keyword>
<dbReference type="GO" id="GO:0046872">
    <property type="term" value="F:metal ion binding"/>
    <property type="evidence" value="ECO:0007669"/>
    <property type="project" value="UniProtKB-KW"/>
</dbReference>
<reference evidence="10" key="1">
    <citation type="journal article" date="2014" name="Int. J. Syst. Evol. Microbiol.">
        <title>Complete genome sequence of Corynebacterium casei LMG S-19264T (=DSM 44701T), isolated from a smear-ripened cheese.</title>
        <authorList>
            <consortium name="US DOE Joint Genome Institute (JGI-PGF)"/>
            <person name="Walter F."/>
            <person name="Albersmeier A."/>
            <person name="Kalinowski J."/>
            <person name="Ruckert C."/>
        </authorList>
    </citation>
    <scope>NUCLEOTIDE SEQUENCE</scope>
    <source>
        <strain evidence="10">CGMCC 1.12921</strain>
    </source>
</reference>
<accession>A0A8J2V7V2</accession>
<keyword evidence="6" id="KW-0482">Metalloprotease</keyword>
<evidence type="ECO:0000256" key="2">
    <source>
        <dbReference type="ARBA" id="ARBA00022670"/>
    </source>
</evidence>
<evidence type="ECO:0000256" key="6">
    <source>
        <dbReference type="ARBA" id="ARBA00023049"/>
    </source>
</evidence>
<dbReference type="Gene3D" id="2.70.70.10">
    <property type="entry name" value="Glucose Permease (Domain IIA)"/>
    <property type="match status" value="1"/>
</dbReference>
<dbReference type="EMBL" id="BMGH01000001">
    <property type="protein sequence ID" value="GGD17376.1"/>
    <property type="molecule type" value="Genomic_DNA"/>
</dbReference>
<feature type="chain" id="PRO_5035199973" evidence="8">
    <location>
        <begin position="26"/>
        <end position="412"/>
    </location>
</feature>
<keyword evidence="7" id="KW-0175">Coiled coil</keyword>
<dbReference type="GO" id="GO:0006508">
    <property type="term" value="P:proteolysis"/>
    <property type="evidence" value="ECO:0007669"/>
    <property type="project" value="UniProtKB-KW"/>
</dbReference>
<evidence type="ECO:0000256" key="1">
    <source>
        <dbReference type="ARBA" id="ARBA00001947"/>
    </source>
</evidence>
<dbReference type="InterPro" id="IPR050570">
    <property type="entry name" value="Cell_wall_metabolism_enzyme"/>
</dbReference>
<name>A0A8J2V7V2_9PROT</name>
<dbReference type="AlphaFoldDB" id="A0A8J2V7V2"/>
<dbReference type="InterPro" id="IPR011055">
    <property type="entry name" value="Dup_hybrid_motif"/>
</dbReference>
<keyword evidence="5" id="KW-0862">Zinc</keyword>
<keyword evidence="11" id="KW-1185">Reference proteome</keyword>
<dbReference type="Gene3D" id="6.10.250.3150">
    <property type="match status" value="1"/>
</dbReference>
<keyword evidence="4" id="KW-0378">Hydrolase</keyword>